<dbReference type="Pfam" id="PF08281">
    <property type="entry name" value="Sigma70_r4_2"/>
    <property type="match status" value="1"/>
</dbReference>
<protein>
    <submittedName>
        <fullName evidence="2">Sigma-70 family RNA polymerase sigma factor</fullName>
    </submittedName>
</protein>
<dbReference type="GO" id="GO:0006352">
    <property type="term" value="P:DNA-templated transcription initiation"/>
    <property type="evidence" value="ECO:0007669"/>
    <property type="project" value="InterPro"/>
</dbReference>
<dbReference type="GO" id="GO:0016987">
    <property type="term" value="F:sigma factor activity"/>
    <property type="evidence" value="ECO:0007669"/>
    <property type="project" value="InterPro"/>
</dbReference>
<sequence>MNIKIQDYNGKITEIEVELDIYEFDKENFWQEDWRDRKSKQQNSIDDFCAELTSVSSEDEYIKKSEIDELFKAIDQLSEIQRNRIILHYFYGLKFFQISKLENVSARNIKRSVKLALENLNKILAKIKG</sequence>
<evidence type="ECO:0000259" key="1">
    <source>
        <dbReference type="Pfam" id="PF08281"/>
    </source>
</evidence>
<dbReference type="Gene3D" id="1.10.10.10">
    <property type="entry name" value="Winged helix-like DNA-binding domain superfamily/Winged helix DNA-binding domain"/>
    <property type="match status" value="1"/>
</dbReference>
<dbReference type="AlphaFoldDB" id="A0AA48I3C1"/>
<dbReference type="EMBL" id="AP027925">
    <property type="protein sequence ID" value="BED92987.1"/>
    <property type="molecule type" value="Genomic_DNA"/>
</dbReference>
<name>A0AA48I3C1_9FIRM</name>
<feature type="domain" description="RNA polymerase sigma factor 70 region 4 type 2" evidence="1">
    <location>
        <begin position="69"/>
        <end position="120"/>
    </location>
</feature>
<organism evidence="2">
    <name type="scientific">Candidatus Paraimprobicoccus trichonymphae</name>
    <dbReference type="NCBI Taxonomy" id="3033793"/>
    <lineage>
        <taxon>Bacteria</taxon>
        <taxon>Bacillati</taxon>
        <taxon>Bacillota</taxon>
        <taxon>Clostridia</taxon>
        <taxon>Candidatus Paraimprobicoccus</taxon>
    </lineage>
</organism>
<gene>
    <name evidence="2" type="ORF">RsTaC01_0925</name>
</gene>
<dbReference type="InterPro" id="IPR013249">
    <property type="entry name" value="RNA_pol_sigma70_r4_t2"/>
</dbReference>
<dbReference type="InterPro" id="IPR013324">
    <property type="entry name" value="RNA_pol_sigma_r3/r4-like"/>
</dbReference>
<dbReference type="InterPro" id="IPR036388">
    <property type="entry name" value="WH-like_DNA-bd_sf"/>
</dbReference>
<evidence type="ECO:0000313" key="2">
    <source>
        <dbReference type="EMBL" id="BED92987.1"/>
    </source>
</evidence>
<dbReference type="GO" id="GO:0003677">
    <property type="term" value="F:DNA binding"/>
    <property type="evidence" value="ECO:0007669"/>
    <property type="project" value="InterPro"/>
</dbReference>
<reference evidence="2" key="1">
    <citation type="journal article" date="2023" name="ISME J.">
        <title>Emergence of putative energy parasites within Clostridia revealed by genome analysis of a novel endosymbiotic clade.</title>
        <authorList>
            <person name="Takahashi K."/>
            <person name="Kuwahara H."/>
            <person name="Horikawa Y."/>
            <person name="Izawa K."/>
            <person name="Kato D."/>
            <person name="Inagaki T."/>
            <person name="Yuki M."/>
            <person name="Ohkuma M."/>
            <person name="Hongoh Y."/>
        </authorList>
    </citation>
    <scope>NUCLEOTIDE SEQUENCE</scope>
    <source>
        <strain evidence="2">RsTa-C01</strain>
    </source>
</reference>
<accession>A0AA48I3C1</accession>
<dbReference type="Proteomes" id="UP001335720">
    <property type="component" value="Chromosome"/>
</dbReference>
<dbReference type="SUPFAM" id="SSF88659">
    <property type="entry name" value="Sigma3 and sigma4 domains of RNA polymerase sigma factors"/>
    <property type="match status" value="1"/>
</dbReference>
<dbReference type="KEGG" id="ptrh:RsTaC01_0925"/>
<proteinExistence type="predicted"/>